<keyword evidence="2" id="KW-1185">Reference proteome</keyword>
<reference evidence="2" key="1">
    <citation type="journal article" date="2019" name="Int. J. Syst. Evol. Microbiol.">
        <title>The Global Catalogue of Microorganisms (GCM) 10K type strain sequencing project: providing services to taxonomists for standard genome sequencing and annotation.</title>
        <authorList>
            <consortium name="The Broad Institute Genomics Platform"/>
            <consortium name="The Broad Institute Genome Sequencing Center for Infectious Disease"/>
            <person name="Wu L."/>
            <person name="Ma J."/>
        </authorList>
    </citation>
    <scope>NUCLEOTIDE SEQUENCE [LARGE SCALE GENOMIC DNA]</scope>
    <source>
        <strain evidence="2">JCM 16601</strain>
    </source>
</reference>
<dbReference type="PIRSF" id="PIRSF030959">
    <property type="entry name" value="UCP030959"/>
    <property type="match status" value="1"/>
</dbReference>
<accession>A0ABP7PI93</accession>
<evidence type="ECO:0008006" key="3">
    <source>
        <dbReference type="Google" id="ProtNLM"/>
    </source>
</evidence>
<proteinExistence type="predicted"/>
<dbReference type="InterPro" id="IPR014562">
    <property type="entry name" value="UCP030959_TPR_rpt-cont"/>
</dbReference>
<organism evidence="1 2">
    <name type="scientific">Mucilaginibacter dorajii</name>
    <dbReference type="NCBI Taxonomy" id="692994"/>
    <lineage>
        <taxon>Bacteria</taxon>
        <taxon>Pseudomonadati</taxon>
        <taxon>Bacteroidota</taxon>
        <taxon>Sphingobacteriia</taxon>
        <taxon>Sphingobacteriales</taxon>
        <taxon>Sphingobacteriaceae</taxon>
        <taxon>Mucilaginibacter</taxon>
    </lineage>
</organism>
<protein>
    <recommendedName>
        <fullName evidence="3">Tetratricopeptide repeat protein</fullName>
    </recommendedName>
</protein>
<comment type="caution">
    <text evidence="1">The sequence shown here is derived from an EMBL/GenBank/DDBJ whole genome shotgun (WGS) entry which is preliminary data.</text>
</comment>
<gene>
    <name evidence="1" type="ORF">GCM10022210_12650</name>
</gene>
<dbReference type="Gene3D" id="1.25.40.10">
    <property type="entry name" value="Tetratricopeptide repeat domain"/>
    <property type="match status" value="1"/>
</dbReference>
<dbReference type="Proteomes" id="UP001500742">
    <property type="component" value="Unassembled WGS sequence"/>
</dbReference>
<name>A0ABP7PI93_9SPHI</name>
<dbReference type="SUPFAM" id="SSF48452">
    <property type="entry name" value="TPR-like"/>
    <property type="match status" value="1"/>
</dbReference>
<dbReference type="EMBL" id="BAAAZC010000009">
    <property type="protein sequence ID" value="GAA3965661.1"/>
    <property type="molecule type" value="Genomic_DNA"/>
</dbReference>
<evidence type="ECO:0000313" key="2">
    <source>
        <dbReference type="Proteomes" id="UP001500742"/>
    </source>
</evidence>
<dbReference type="InterPro" id="IPR011990">
    <property type="entry name" value="TPR-like_helical_dom_sf"/>
</dbReference>
<evidence type="ECO:0000313" key="1">
    <source>
        <dbReference type="EMBL" id="GAA3965661.1"/>
    </source>
</evidence>
<sequence>MLIVLPVVGCFIYIYSEILTNRSTLRMPKVDVGAVLNPGVKLKRLEDELRFTDTFANKIKLADAYLEAGFTDKAVDLYQTSLTGAFAENEHVLAQLIVAYSEQARYQEIIPIAKKLYKLPQFPRSKAHIGYAIALENTGQVDLAEAEFKAMKGRYSYFGPRYEYGMFLVRQGRDEDAYQIFTDILNEVPQLSAMERKASKVWFGKAKDELKRLSAKSA</sequence>